<dbReference type="PANTHER" id="PTHR11640:SF155">
    <property type="entry name" value="IG-LIKE DOMAIN-CONTAINING PROTEIN"/>
    <property type="match status" value="1"/>
</dbReference>
<gene>
    <name evidence="8" type="ORF">B4U79_04001</name>
</gene>
<dbReference type="EMBL" id="NCKU01000234">
    <property type="protein sequence ID" value="RWS16406.1"/>
    <property type="molecule type" value="Genomic_DNA"/>
</dbReference>
<dbReference type="InterPro" id="IPR036179">
    <property type="entry name" value="Ig-like_dom_sf"/>
</dbReference>
<dbReference type="InterPro" id="IPR003597">
    <property type="entry name" value="Ig_C1-set"/>
</dbReference>
<name>A0A443RMA3_9ACAR</name>
<organism evidence="8 9">
    <name type="scientific">Dinothrombium tinctorium</name>
    <dbReference type="NCBI Taxonomy" id="1965070"/>
    <lineage>
        <taxon>Eukaryota</taxon>
        <taxon>Metazoa</taxon>
        <taxon>Ecdysozoa</taxon>
        <taxon>Arthropoda</taxon>
        <taxon>Chelicerata</taxon>
        <taxon>Arachnida</taxon>
        <taxon>Acari</taxon>
        <taxon>Acariformes</taxon>
        <taxon>Trombidiformes</taxon>
        <taxon>Prostigmata</taxon>
        <taxon>Anystina</taxon>
        <taxon>Parasitengona</taxon>
        <taxon>Trombidioidea</taxon>
        <taxon>Trombidiidae</taxon>
        <taxon>Dinothrombium</taxon>
    </lineage>
</organism>
<feature type="domain" description="Ig-like" evidence="7">
    <location>
        <begin position="94"/>
        <end position="198"/>
    </location>
</feature>
<evidence type="ECO:0000256" key="1">
    <source>
        <dbReference type="ARBA" id="ARBA00004479"/>
    </source>
</evidence>
<dbReference type="GO" id="GO:0005911">
    <property type="term" value="C:cell-cell junction"/>
    <property type="evidence" value="ECO:0007669"/>
    <property type="project" value="TreeGrafter"/>
</dbReference>
<dbReference type="AlphaFoldDB" id="A0A443RMA3"/>
<reference evidence="8 9" key="1">
    <citation type="journal article" date="2018" name="Gigascience">
        <title>Genomes of trombidid mites reveal novel predicted allergens and laterally-transferred genes associated with secondary metabolism.</title>
        <authorList>
            <person name="Dong X."/>
            <person name="Chaisiri K."/>
            <person name="Xia D."/>
            <person name="Armstrong S.D."/>
            <person name="Fang Y."/>
            <person name="Donnelly M.J."/>
            <person name="Kadowaki T."/>
            <person name="McGarry J.W."/>
            <person name="Darby A.C."/>
            <person name="Makepeace B.L."/>
        </authorList>
    </citation>
    <scope>NUCLEOTIDE SEQUENCE [LARGE SCALE GENOMIC DNA]</scope>
    <source>
        <strain evidence="8">UoL-WK</strain>
    </source>
</reference>
<accession>A0A443RMA3</accession>
<comment type="subcellular location">
    <subcellularLocation>
        <location evidence="1">Membrane</location>
        <topology evidence="1">Single-pass type I membrane protein</topology>
    </subcellularLocation>
</comment>
<feature type="domain" description="Ig-like" evidence="7">
    <location>
        <begin position="1"/>
        <end position="67"/>
    </location>
</feature>
<dbReference type="CDD" id="cd00096">
    <property type="entry name" value="Ig"/>
    <property type="match status" value="1"/>
</dbReference>
<dbReference type="PANTHER" id="PTHR11640">
    <property type="entry name" value="NEPHRIN"/>
    <property type="match status" value="1"/>
</dbReference>
<evidence type="ECO:0000313" key="8">
    <source>
        <dbReference type="EMBL" id="RWS16406.1"/>
    </source>
</evidence>
<dbReference type="GO" id="GO:0050839">
    <property type="term" value="F:cell adhesion molecule binding"/>
    <property type="evidence" value="ECO:0007669"/>
    <property type="project" value="TreeGrafter"/>
</dbReference>
<dbReference type="SMART" id="SM00408">
    <property type="entry name" value="IGc2"/>
    <property type="match status" value="2"/>
</dbReference>
<dbReference type="SMART" id="SM00409">
    <property type="entry name" value="IG"/>
    <property type="match status" value="4"/>
</dbReference>
<dbReference type="GO" id="GO:0098609">
    <property type="term" value="P:cell-cell adhesion"/>
    <property type="evidence" value="ECO:0007669"/>
    <property type="project" value="TreeGrafter"/>
</dbReference>
<dbReference type="SUPFAM" id="SSF48726">
    <property type="entry name" value="Immunoglobulin"/>
    <property type="match status" value="4"/>
</dbReference>
<evidence type="ECO:0000256" key="2">
    <source>
        <dbReference type="ARBA" id="ARBA00023136"/>
    </source>
</evidence>
<sequence length="545" mass="60567">MVNPGERINIPCSVMHPGGSVQWIRNGKPILLDFSPTQRRHWNISNEGQASLTINRVTKTDEGIWECWELDSLGNVKQKAHVMKLVVTNLPEEPFLQMDGKRLPADAKITVRENNALTLECIVRGASPAVRQMSWFISGQNVTQSSELFMDYSTKDDSSEARSVLLVNVTKQEHTKRVICQAEHISWQHPAVVSASFNVLYEPSFTISREPGFGYPIIEGMAVALKCAIDANPASKPQWIKSGEKNSSHRITSGTPSSATFTTSSTSAEPVTAEGILNFSSIKVIDSGWYRCVTDHEFGHFESFGYYLNVRTQLPKLQHVLKLPLSPPSSPSHSENSAINKEHKHDAFDQFGFKDYTNPLAGEKPTQPASAKSLTDLMFNSGYPSTFHNQQQPNVLQSLNDVDCGDSNGRPIAIARNRTVIAITGKQITLFVDFCCNPRPRRVYWIHRHLAMAPNRIIGPYKTSEVMQTDLRGNCYTSQFTIDVVKPEDRGEIVFIVSNAKGLGDAVMQLNVTMASFSVSKVSSSYARWSVLLDAFIVATVMVLK</sequence>
<dbReference type="InterPro" id="IPR003599">
    <property type="entry name" value="Ig_sub"/>
</dbReference>
<evidence type="ECO:0000256" key="3">
    <source>
        <dbReference type="ARBA" id="ARBA00023157"/>
    </source>
</evidence>
<dbReference type="STRING" id="1965070.A0A443RMA3"/>
<dbReference type="GO" id="GO:0005886">
    <property type="term" value="C:plasma membrane"/>
    <property type="evidence" value="ECO:0007669"/>
    <property type="project" value="TreeGrafter"/>
</dbReference>
<keyword evidence="4" id="KW-0325">Glycoprotein</keyword>
<feature type="domain" description="Ig-like" evidence="7">
    <location>
        <begin position="203"/>
        <end position="296"/>
    </location>
</feature>
<dbReference type="Proteomes" id="UP000285301">
    <property type="component" value="Unassembled WGS sequence"/>
</dbReference>
<dbReference type="InterPro" id="IPR003598">
    <property type="entry name" value="Ig_sub2"/>
</dbReference>
<keyword evidence="2" id="KW-0472">Membrane</keyword>
<dbReference type="InterPro" id="IPR007110">
    <property type="entry name" value="Ig-like_dom"/>
</dbReference>
<dbReference type="InterPro" id="IPR013783">
    <property type="entry name" value="Ig-like_fold"/>
</dbReference>
<evidence type="ECO:0000259" key="7">
    <source>
        <dbReference type="PROSITE" id="PS50835"/>
    </source>
</evidence>
<dbReference type="InterPro" id="IPR051275">
    <property type="entry name" value="Cell_adhesion_signaling"/>
</dbReference>
<evidence type="ECO:0000256" key="4">
    <source>
        <dbReference type="ARBA" id="ARBA00023180"/>
    </source>
</evidence>
<dbReference type="PROSITE" id="PS50835">
    <property type="entry name" value="IG_LIKE"/>
    <property type="match status" value="3"/>
</dbReference>
<feature type="region of interest" description="Disordered" evidence="6">
    <location>
        <begin position="238"/>
        <end position="266"/>
    </location>
</feature>
<dbReference type="Gene3D" id="2.60.40.10">
    <property type="entry name" value="Immunoglobulins"/>
    <property type="match status" value="4"/>
</dbReference>
<keyword evidence="5" id="KW-0393">Immunoglobulin domain</keyword>
<protein>
    <submittedName>
        <fullName evidence="8">Immunoglobulin I-set domain containing protein 7-like protein</fullName>
    </submittedName>
</protein>
<comment type="caution">
    <text evidence="8">The sequence shown here is derived from an EMBL/GenBank/DDBJ whole genome shotgun (WGS) entry which is preliminary data.</text>
</comment>
<keyword evidence="3" id="KW-1015">Disulfide bond</keyword>
<feature type="compositionally biased region" description="Low complexity" evidence="6">
    <location>
        <begin position="252"/>
        <end position="266"/>
    </location>
</feature>
<dbReference type="Pfam" id="PF07654">
    <property type="entry name" value="C1-set"/>
    <property type="match status" value="1"/>
</dbReference>
<evidence type="ECO:0000313" key="9">
    <source>
        <dbReference type="Proteomes" id="UP000285301"/>
    </source>
</evidence>
<keyword evidence="9" id="KW-1185">Reference proteome</keyword>
<dbReference type="Pfam" id="PF13927">
    <property type="entry name" value="Ig_3"/>
    <property type="match status" value="1"/>
</dbReference>
<dbReference type="OrthoDB" id="6490597at2759"/>
<proteinExistence type="predicted"/>
<evidence type="ECO:0000256" key="5">
    <source>
        <dbReference type="ARBA" id="ARBA00023319"/>
    </source>
</evidence>
<evidence type="ECO:0000256" key="6">
    <source>
        <dbReference type="SAM" id="MobiDB-lite"/>
    </source>
</evidence>